<evidence type="ECO:0000256" key="1">
    <source>
        <dbReference type="SAM" id="MobiDB-lite"/>
    </source>
</evidence>
<proteinExistence type="predicted"/>
<dbReference type="AlphaFoldDB" id="A0A645BGJ3"/>
<protein>
    <submittedName>
        <fullName evidence="2">Uncharacterized protein</fullName>
    </submittedName>
</protein>
<gene>
    <name evidence="2" type="ORF">SDC9_107708</name>
</gene>
<accession>A0A645BGJ3</accession>
<organism evidence="2">
    <name type="scientific">bioreactor metagenome</name>
    <dbReference type="NCBI Taxonomy" id="1076179"/>
    <lineage>
        <taxon>unclassified sequences</taxon>
        <taxon>metagenomes</taxon>
        <taxon>ecological metagenomes</taxon>
    </lineage>
</organism>
<sequence>MLDRTQNRGDALAAVPQQVPYRRAGGCTLRDPHRHNLIGPEPQHVDGSVRNRRGAYLQRRSDDQHRVHPPVPEGLQHLLLCGWVIGRRSDEHGLAPLGGLAFDLGDEVGEERAVEVGHQHPDGVRVGPPEGQRHRIGAIAELLDRAQYSLSSLLGHELRSVVDDVADSGRRRPGTPRDVGSGGVPAGDCGRQTKYSSGYQAIGRPESGYKRPARQALTALRSNVKASCAAHPAHLAGAVLDVCGRSRLFVTLTRPIRRAFRNS</sequence>
<evidence type="ECO:0000313" key="2">
    <source>
        <dbReference type="EMBL" id="MPM60854.1"/>
    </source>
</evidence>
<reference evidence="2" key="1">
    <citation type="submission" date="2019-08" db="EMBL/GenBank/DDBJ databases">
        <authorList>
            <person name="Kucharzyk K."/>
            <person name="Murdoch R.W."/>
            <person name="Higgins S."/>
            <person name="Loffler F."/>
        </authorList>
    </citation>
    <scope>NUCLEOTIDE SEQUENCE</scope>
</reference>
<feature type="region of interest" description="Disordered" evidence="1">
    <location>
        <begin position="165"/>
        <end position="195"/>
    </location>
</feature>
<comment type="caution">
    <text evidence="2">The sequence shown here is derived from an EMBL/GenBank/DDBJ whole genome shotgun (WGS) entry which is preliminary data.</text>
</comment>
<name>A0A645BGJ3_9ZZZZ</name>
<dbReference type="EMBL" id="VSSQ01018024">
    <property type="protein sequence ID" value="MPM60854.1"/>
    <property type="molecule type" value="Genomic_DNA"/>
</dbReference>